<dbReference type="RefSeq" id="WP_085768041.1">
    <property type="nucleotide sequence ID" value="NZ_CP019344.1"/>
</dbReference>
<feature type="domain" description="DUF1232" evidence="5">
    <location>
        <begin position="76"/>
        <end position="110"/>
    </location>
</feature>
<keyword evidence="7" id="KW-1185">Reference proteome</keyword>
<accession>A0A1W6MP46</accession>
<dbReference type="Proteomes" id="UP000193431">
    <property type="component" value="Chromosome"/>
</dbReference>
<dbReference type="AlphaFoldDB" id="A0A1W6MP46"/>
<gene>
    <name evidence="6" type="ORF">BST97_15285</name>
</gene>
<reference evidence="6 7" key="1">
    <citation type="submission" date="2016-11" db="EMBL/GenBank/DDBJ databases">
        <title>Trade-off between light-utilization and light-protection in marine flavobacteria.</title>
        <authorList>
            <person name="Kumagai Y."/>
        </authorList>
    </citation>
    <scope>NUCLEOTIDE SEQUENCE [LARGE SCALE GENOMIC DNA]</scope>
    <source>
        <strain evidence="6 7">JCM 13191</strain>
    </source>
</reference>
<evidence type="ECO:0000256" key="1">
    <source>
        <dbReference type="ARBA" id="ARBA00004127"/>
    </source>
</evidence>
<protein>
    <recommendedName>
        <fullName evidence="5">DUF1232 domain-containing protein</fullName>
    </recommendedName>
</protein>
<evidence type="ECO:0000256" key="4">
    <source>
        <dbReference type="ARBA" id="ARBA00023136"/>
    </source>
</evidence>
<keyword evidence="3" id="KW-1133">Transmembrane helix</keyword>
<dbReference type="OrthoDB" id="9800034at2"/>
<dbReference type="EMBL" id="CP019344">
    <property type="protein sequence ID" value="ARN79239.1"/>
    <property type="molecule type" value="Genomic_DNA"/>
</dbReference>
<keyword evidence="4" id="KW-0472">Membrane</keyword>
<name>A0A1W6MP46_9FLAO</name>
<sequence length="137" mass="16145">MSWKEFLNPDEDYAMEATQNTTVEDVDRVMKQESKLSRLFRGIKTLKRYTKLYEIMVMMVKDYRAGVYRQVPWFTISAIAATFIYVVSPFDLIPDFIPGLGYLDDMTFLTIVTGWIDTDLHKYLDWKLGHEDQAHDE</sequence>
<evidence type="ECO:0000313" key="6">
    <source>
        <dbReference type="EMBL" id="ARN79239.1"/>
    </source>
</evidence>
<dbReference type="InterPro" id="IPR010652">
    <property type="entry name" value="DUF1232"/>
</dbReference>
<evidence type="ECO:0000259" key="5">
    <source>
        <dbReference type="Pfam" id="PF06803"/>
    </source>
</evidence>
<dbReference type="GO" id="GO:0012505">
    <property type="term" value="C:endomembrane system"/>
    <property type="evidence" value="ECO:0007669"/>
    <property type="project" value="UniProtKB-SubCell"/>
</dbReference>
<organism evidence="6 7">
    <name type="scientific">Nonlabens spongiae</name>
    <dbReference type="NCBI Taxonomy" id="331648"/>
    <lineage>
        <taxon>Bacteria</taxon>
        <taxon>Pseudomonadati</taxon>
        <taxon>Bacteroidota</taxon>
        <taxon>Flavobacteriia</taxon>
        <taxon>Flavobacteriales</taxon>
        <taxon>Flavobacteriaceae</taxon>
        <taxon>Nonlabens</taxon>
    </lineage>
</organism>
<proteinExistence type="predicted"/>
<dbReference type="STRING" id="331648.BST97_15285"/>
<comment type="subcellular location">
    <subcellularLocation>
        <location evidence="1">Endomembrane system</location>
        <topology evidence="1">Multi-pass membrane protein</topology>
    </subcellularLocation>
</comment>
<evidence type="ECO:0000313" key="7">
    <source>
        <dbReference type="Proteomes" id="UP000193431"/>
    </source>
</evidence>
<keyword evidence="2" id="KW-0812">Transmembrane</keyword>
<evidence type="ECO:0000256" key="2">
    <source>
        <dbReference type="ARBA" id="ARBA00022692"/>
    </source>
</evidence>
<evidence type="ECO:0000256" key="3">
    <source>
        <dbReference type="ARBA" id="ARBA00022989"/>
    </source>
</evidence>
<dbReference type="Pfam" id="PF06803">
    <property type="entry name" value="DUF1232"/>
    <property type="match status" value="1"/>
</dbReference>